<evidence type="ECO:0000313" key="2">
    <source>
        <dbReference type="EMBL" id="OWF32402.1"/>
    </source>
</evidence>
<keyword evidence="1" id="KW-0472">Membrane</keyword>
<dbReference type="AlphaFoldDB" id="A0A210P7F2"/>
<gene>
    <name evidence="2" type="ORF">LKACC12383_01919</name>
</gene>
<dbReference type="Proteomes" id="UP000196649">
    <property type="component" value="Unassembled WGS sequence"/>
</dbReference>
<feature type="transmembrane region" description="Helical" evidence="1">
    <location>
        <begin position="6"/>
        <end position="24"/>
    </location>
</feature>
<comment type="caution">
    <text evidence="2">The sequence shown here is derived from an EMBL/GenBank/DDBJ whole genome shotgun (WGS) entry which is preliminary data.</text>
</comment>
<evidence type="ECO:0000313" key="3">
    <source>
        <dbReference type="Proteomes" id="UP000196649"/>
    </source>
</evidence>
<accession>A0A210P7F2</accession>
<protein>
    <submittedName>
        <fullName evidence="2">Uncharacterized protein</fullName>
    </submittedName>
</protein>
<evidence type="ECO:0000256" key="1">
    <source>
        <dbReference type="SAM" id="Phobius"/>
    </source>
</evidence>
<reference evidence="2 3" key="1">
    <citation type="submission" date="2017-03" db="EMBL/GenBank/DDBJ databases">
        <title>Genome sequence of Lactobacillus kimchii KACC 12383.</title>
        <authorList>
            <person name="Chun J."/>
        </authorList>
    </citation>
    <scope>NUCLEOTIDE SEQUENCE [LARGE SCALE GENOMIC DNA]</scope>
    <source>
        <strain evidence="2 3">KACC 12383</strain>
    </source>
</reference>
<sequence length="197" mass="22200">MIVKIIVILLIVWFTGVFIHWLIFDTKLGKHSYTNKETNDKHISLTILSGYQFGKGNTLFKDKNNNYYFDSNKTRLKLDHIVWDGFNSQIFEVRPETQTIKSKHVLGRSLVGGALAGVPGALIGGTTSKKTVKTNKSLTTTTREPKPVSLLFTEIESDKQVITIISISKFNSNSTSKLDKLESFTGLKHEWSFDISD</sequence>
<dbReference type="EMBL" id="MXAL01000009">
    <property type="protein sequence ID" value="OWF32402.1"/>
    <property type="molecule type" value="Genomic_DNA"/>
</dbReference>
<keyword evidence="1" id="KW-1133">Transmembrane helix</keyword>
<organism evidence="2 3">
    <name type="scientific">Companilactobacillus kimchii</name>
    <dbReference type="NCBI Taxonomy" id="2801452"/>
    <lineage>
        <taxon>Bacteria</taxon>
        <taxon>Bacillati</taxon>
        <taxon>Bacillota</taxon>
        <taxon>Bacilli</taxon>
        <taxon>Lactobacillales</taxon>
        <taxon>Lactobacillaceae</taxon>
        <taxon>Companilactobacillus</taxon>
    </lineage>
</organism>
<name>A0A210P7F2_9LACO</name>
<proteinExistence type="predicted"/>
<dbReference type="RefSeq" id="WP_054643140.1">
    <property type="nucleotide sequence ID" value="NZ_LNUB01000010.1"/>
</dbReference>
<keyword evidence="1" id="KW-0812">Transmembrane</keyword>